<dbReference type="PANTHER" id="PTHR30250:SF11">
    <property type="entry name" value="O-ANTIGEN TRANSPORTER-RELATED"/>
    <property type="match status" value="1"/>
</dbReference>
<gene>
    <name evidence="7" type="ORF">QWY14_07895</name>
</gene>
<keyword evidence="2" id="KW-1003">Cell membrane</keyword>
<feature type="transmembrane region" description="Helical" evidence="6">
    <location>
        <begin position="310"/>
        <end position="331"/>
    </location>
</feature>
<feature type="transmembrane region" description="Helical" evidence="6">
    <location>
        <begin position="100"/>
        <end position="125"/>
    </location>
</feature>
<keyword evidence="5 6" id="KW-0472">Membrane</keyword>
<evidence type="ECO:0000256" key="6">
    <source>
        <dbReference type="SAM" id="Phobius"/>
    </source>
</evidence>
<feature type="transmembrane region" description="Helical" evidence="6">
    <location>
        <begin position="163"/>
        <end position="184"/>
    </location>
</feature>
<proteinExistence type="predicted"/>
<evidence type="ECO:0000256" key="4">
    <source>
        <dbReference type="ARBA" id="ARBA00022989"/>
    </source>
</evidence>
<feature type="transmembrane region" description="Helical" evidence="6">
    <location>
        <begin position="275"/>
        <end position="298"/>
    </location>
</feature>
<dbReference type="InterPro" id="IPR050833">
    <property type="entry name" value="Poly_Biosynth_Transport"/>
</dbReference>
<keyword evidence="3 6" id="KW-0812">Transmembrane</keyword>
<organism evidence="7 8">
    <name type="scientific">Planococcus shixiaomingii</name>
    <dbReference type="NCBI Taxonomy" id="3058393"/>
    <lineage>
        <taxon>Bacteria</taxon>
        <taxon>Bacillati</taxon>
        <taxon>Bacillota</taxon>
        <taxon>Bacilli</taxon>
        <taxon>Bacillales</taxon>
        <taxon>Caryophanaceae</taxon>
        <taxon>Planococcus</taxon>
    </lineage>
</organism>
<keyword evidence="8" id="KW-1185">Reference proteome</keyword>
<feature type="transmembrane region" description="Helical" evidence="6">
    <location>
        <begin position="131"/>
        <end position="151"/>
    </location>
</feature>
<feature type="transmembrane region" description="Helical" evidence="6">
    <location>
        <begin position="374"/>
        <end position="398"/>
    </location>
</feature>
<evidence type="ECO:0000313" key="7">
    <source>
        <dbReference type="EMBL" id="MDN7241712.1"/>
    </source>
</evidence>
<evidence type="ECO:0000256" key="2">
    <source>
        <dbReference type="ARBA" id="ARBA00022475"/>
    </source>
</evidence>
<evidence type="ECO:0000313" key="8">
    <source>
        <dbReference type="Proteomes" id="UP001172055"/>
    </source>
</evidence>
<feature type="transmembrane region" description="Helical" evidence="6">
    <location>
        <begin position="231"/>
        <end position="255"/>
    </location>
</feature>
<name>A0ABT8N1E2_9BACL</name>
<keyword evidence="4 6" id="KW-1133">Transmembrane helix</keyword>
<reference evidence="7 8" key="1">
    <citation type="submission" date="2023-06" db="EMBL/GenBank/DDBJ databases">
        <title>Novel species in genus Planococcus.</title>
        <authorList>
            <person name="Ning S."/>
        </authorList>
    </citation>
    <scope>NUCLEOTIDE SEQUENCE [LARGE SCALE GENOMIC DNA]</scope>
    <source>
        <strain evidence="7 8">N028</strain>
    </source>
</reference>
<feature type="transmembrane region" description="Helical" evidence="6">
    <location>
        <begin position="410"/>
        <end position="428"/>
    </location>
</feature>
<dbReference type="Pfam" id="PF01943">
    <property type="entry name" value="Polysacc_synt"/>
    <property type="match status" value="1"/>
</dbReference>
<dbReference type="EMBL" id="JAUJWV010000001">
    <property type="protein sequence ID" value="MDN7241712.1"/>
    <property type="molecule type" value="Genomic_DNA"/>
</dbReference>
<evidence type="ECO:0000256" key="3">
    <source>
        <dbReference type="ARBA" id="ARBA00022692"/>
    </source>
</evidence>
<evidence type="ECO:0000256" key="1">
    <source>
        <dbReference type="ARBA" id="ARBA00004651"/>
    </source>
</evidence>
<feature type="transmembrane region" description="Helical" evidence="6">
    <location>
        <begin position="20"/>
        <end position="40"/>
    </location>
</feature>
<sequence>MIKISYFKKEPLFNRVLKSFSWTLLGTIIARGLSLIALILVARILGVEEFGKYSILQNTIIMIGTFSGLGIGMTATKFIAEFRQNDSEKASRIIALCESLNVLTGLFFAIGTFFLSPFLSVQILADPSLEPLLKLCCIYLFLITVDSAQNGTIAGIEAFKPRAITQIITSILFIFFVVIGTLLWGIIGTVIALIFQGLSSCILNLFIIKVWSKKIGLEIKFDGMLKEIKGLLKFSLPVFASSLFIIPIEWFLSAILVKSANGFIEVGYINATKQWFIIITFLPMALANITLPVLSSLIGNNEHNKYGRVVIINTIIMTGVGVILAIPIFILSDFFIGFYGKDFIVASDVLKLTCIYAVLYCLNIIVGQVIWTNGFAIAGFLLSVFRSVVLVIGFMFLFEKTAIGLVQSYILSYIMLSIVQIILAIFMIKKLNKGKSNEKYRAQKVSTS</sequence>
<evidence type="ECO:0000256" key="5">
    <source>
        <dbReference type="ARBA" id="ARBA00023136"/>
    </source>
</evidence>
<comment type="subcellular location">
    <subcellularLocation>
        <location evidence="1">Cell membrane</location>
        <topology evidence="1">Multi-pass membrane protein</topology>
    </subcellularLocation>
</comment>
<comment type="caution">
    <text evidence="7">The sequence shown here is derived from an EMBL/GenBank/DDBJ whole genome shotgun (WGS) entry which is preliminary data.</text>
</comment>
<protein>
    <submittedName>
        <fullName evidence="7">Oligosaccharide flippase family protein</fullName>
    </submittedName>
</protein>
<dbReference type="PANTHER" id="PTHR30250">
    <property type="entry name" value="PST FAMILY PREDICTED COLANIC ACID TRANSPORTER"/>
    <property type="match status" value="1"/>
</dbReference>
<dbReference type="Proteomes" id="UP001172055">
    <property type="component" value="Unassembled WGS sequence"/>
</dbReference>
<dbReference type="InterPro" id="IPR002797">
    <property type="entry name" value="Polysacc_synth"/>
</dbReference>
<dbReference type="RefSeq" id="WP_301723322.1">
    <property type="nucleotide sequence ID" value="NZ_JAUJWV010000001.1"/>
</dbReference>
<feature type="transmembrane region" description="Helical" evidence="6">
    <location>
        <begin position="60"/>
        <end position="80"/>
    </location>
</feature>
<accession>A0ABT8N1E2</accession>